<evidence type="ECO:0000256" key="3">
    <source>
        <dbReference type="ARBA" id="ARBA00022475"/>
    </source>
</evidence>
<keyword evidence="6 7" id="KW-0472">Membrane</keyword>
<feature type="transmembrane region" description="Helical" evidence="7">
    <location>
        <begin position="39"/>
        <end position="64"/>
    </location>
</feature>
<comment type="similarity">
    <text evidence="2 7">Belongs to the UPF0056 (MarC) family.</text>
</comment>
<comment type="caution">
    <text evidence="8">The sequence shown here is derived from an EMBL/GenBank/DDBJ whole genome shotgun (WGS) entry which is preliminary data.</text>
</comment>
<dbReference type="Proteomes" id="UP001500604">
    <property type="component" value="Unassembled WGS sequence"/>
</dbReference>
<proteinExistence type="inferred from homology"/>
<feature type="transmembrane region" description="Helical" evidence="7">
    <location>
        <begin position="173"/>
        <end position="194"/>
    </location>
</feature>
<dbReference type="PANTHER" id="PTHR33508">
    <property type="entry name" value="UPF0056 MEMBRANE PROTEIN YHCE"/>
    <property type="match status" value="1"/>
</dbReference>
<accession>A0ABP8V4K3</accession>
<feature type="transmembrane region" description="Helical" evidence="7">
    <location>
        <begin position="6"/>
        <end position="27"/>
    </location>
</feature>
<dbReference type="NCBIfam" id="TIGR00427">
    <property type="entry name" value="NAAT family transporter"/>
    <property type="match status" value="1"/>
</dbReference>
<name>A0ABP8V4K3_9GAMM</name>
<dbReference type="PANTHER" id="PTHR33508:SF10">
    <property type="entry name" value="UPF0056 INNER MEMBRANE PROTEIN YHGN"/>
    <property type="match status" value="1"/>
</dbReference>
<organism evidence="8 9">
    <name type="scientific">Kistimonas scapharcae</name>
    <dbReference type="NCBI Taxonomy" id="1036133"/>
    <lineage>
        <taxon>Bacteria</taxon>
        <taxon>Pseudomonadati</taxon>
        <taxon>Pseudomonadota</taxon>
        <taxon>Gammaproteobacteria</taxon>
        <taxon>Oceanospirillales</taxon>
        <taxon>Endozoicomonadaceae</taxon>
        <taxon>Kistimonas</taxon>
    </lineage>
</organism>
<feature type="transmembrane region" description="Helical" evidence="7">
    <location>
        <begin position="109"/>
        <end position="127"/>
    </location>
</feature>
<evidence type="ECO:0000256" key="1">
    <source>
        <dbReference type="ARBA" id="ARBA00004651"/>
    </source>
</evidence>
<evidence type="ECO:0000256" key="6">
    <source>
        <dbReference type="ARBA" id="ARBA00023136"/>
    </source>
</evidence>
<keyword evidence="9" id="KW-1185">Reference proteome</keyword>
<sequence length="197" mass="21897">MEIWSAAILLFLIMDPLGNMPVFLSILKAVPRERRNKILIRELLIALTIMLLFLYTGQTFLAIMNLKQEAVSIAGSIILFIIAIRMIFPSRGRSIMGDTPDGEPMIVPLATPLIAGPSLLAAIMLLANQDPGRLFDWTLAVISAWFVSACILMCSGKLYDLLKERGLFALERLMGMILVMLSVQMFLDGVIHYVKSV</sequence>
<dbReference type="NCBIfam" id="NF008010">
    <property type="entry name" value="PRK10739.1"/>
    <property type="match status" value="1"/>
</dbReference>
<evidence type="ECO:0000256" key="5">
    <source>
        <dbReference type="ARBA" id="ARBA00022989"/>
    </source>
</evidence>
<evidence type="ECO:0000256" key="7">
    <source>
        <dbReference type="RuleBase" id="RU362048"/>
    </source>
</evidence>
<evidence type="ECO:0000313" key="9">
    <source>
        <dbReference type="Proteomes" id="UP001500604"/>
    </source>
</evidence>
<feature type="transmembrane region" description="Helical" evidence="7">
    <location>
        <begin position="139"/>
        <end position="161"/>
    </location>
</feature>
<dbReference type="InterPro" id="IPR002771">
    <property type="entry name" value="Multi_antbiot-R_MarC"/>
</dbReference>
<keyword evidence="5 7" id="KW-1133">Transmembrane helix</keyword>
<dbReference type="RefSeq" id="WP_345196667.1">
    <property type="nucleotide sequence ID" value="NZ_BAABFL010000398.1"/>
</dbReference>
<comment type="subcellular location">
    <subcellularLocation>
        <location evidence="1 7">Cell membrane</location>
        <topology evidence="1 7">Multi-pass membrane protein</topology>
    </subcellularLocation>
</comment>
<reference evidence="9" key="1">
    <citation type="journal article" date="2019" name="Int. J. Syst. Evol. Microbiol.">
        <title>The Global Catalogue of Microorganisms (GCM) 10K type strain sequencing project: providing services to taxonomists for standard genome sequencing and annotation.</title>
        <authorList>
            <consortium name="The Broad Institute Genomics Platform"/>
            <consortium name="The Broad Institute Genome Sequencing Center for Infectious Disease"/>
            <person name="Wu L."/>
            <person name="Ma J."/>
        </authorList>
    </citation>
    <scope>NUCLEOTIDE SEQUENCE [LARGE SCALE GENOMIC DNA]</scope>
    <source>
        <strain evidence="9">JCM 17805</strain>
    </source>
</reference>
<evidence type="ECO:0000256" key="4">
    <source>
        <dbReference type="ARBA" id="ARBA00022692"/>
    </source>
</evidence>
<protein>
    <recommendedName>
        <fullName evidence="7">UPF0056 membrane protein</fullName>
    </recommendedName>
</protein>
<evidence type="ECO:0000313" key="8">
    <source>
        <dbReference type="EMBL" id="GAA4650479.1"/>
    </source>
</evidence>
<gene>
    <name evidence="8" type="ORF">GCM10023116_27620</name>
</gene>
<dbReference type="Pfam" id="PF01914">
    <property type="entry name" value="MarC"/>
    <property type="match status" value="1"/>
</dbReference>
<keyword evidence="3" id="KW-1003">Cell membrane</keyword>
<feature type="transmembrane region" description="Helical" evidence="7">
    <location>
        <begin position="70"/>
        <end position="88"/>
    </location>
</feature>
<evidence type="ECO:0000256" key="2">
    <source>
        <dbReference type="ARBA" id="ARBA00009784"/>
    </source>
</evidence>
<keyword evidence="4 7" id="KW-0812">Transmembrane</keyword>
<dbReference type="EMBL" id="BAABFL010000398">
    <property type="protein sequence ID" value="GAA4650479.1"/>
    <property type="molecule type" value="Genomic_DNA"/>
</dbReference>